<comment type="similarity">
    <text evidence="1">Belongs to the bacterial solute-binding protein 5 family.</text>
</comment>
<dbReference type="BioCyc" id="CBUR1055526:G10QW-1163-MONOMER"/>
<keyword evidence="6" id="KW-1185">Reference proteome</keyword>
<evidence type="ECO:0000256" key="3">
    <source>
        <dbReference type="SAM" id="MobiDB-lite"/>
    </source>
</evidence>
<dbReference type="Gene3D" id="3.90.76.10">
    <property type="entry name" value="Dipeptide-binding Protein, Domain 1"/>
    <property type="match status" value="1"/>
</dbReference>
<dbReference type="AlphaFoldDB" id="U3UAU5"/>
<dbReference type="InterPro" id="IPR000914">
    <property type="entry name" value="SBP_5_dom"/>
</dbReference>
<dbReference type="Proteomes" id="UP000003511">
    <property type="component" value="Unassembled WGS sequence"/>
</dbReference>
<evidence type="ECO:0000256" key="1">
    <source>
        <dbReference type="ARBA" id="ARBA00005695"/>
    </source>
</evidence>
<dbReference type="GO" id="GO:1904680">
    <property type="term" value="F:peptide transmembrane transporter activity"/>
    <property type="evidence" value="ECO:0007669"/>
    <property type="project" value="TreeGrafter"/>
</dbReference>
<dbReference type="InterPro" id="IPR039424">
    <property type="entry name" value="SBP_5"/>
</dbReference>
<accession>U3UAU5</accession>
<gene>
    <name evidence="5" type="ORF">BKIR_c33_3839</name>
</gene>
<feature type="region of interest" description="Disordered" evidence="3">
    <location>
        <begin position="111"/>
        <end position="141"/>
    </location>
</feature>
<evidence type="ECO:0000313" key="5">
    <source>
        <dbReference type="EMBL" id="CCD38654.1"/>
    </source>
</evidence>
<dbReference type="GO" id="GO:0042938">
    <property type="term" value="P:dipeptide transport"/>
    <property type="evidence" value="ECO:0007669"/>
    <property type="project" value="TreeGrafter"/>
</dbReference>
<evidence type="ECO:0000256" key="2">
    <source>
        <dbReference type="ARBA" id="ARBA00022729"/>
    </source>
</evidence>
<reference evidence="5 6" key="1">
    <citation type="submission" date="2011-09" db="EMBL/GenBank/DDBJ databases">
        <authorList>
            <person name="Carlier A."/>
        </authorList>
    </citation>
    <scope>NUCLEOTIDE SEQUENCE [LARGE SCALE GENOMIC DNA]</scope>
    <source>
        <strain evidence="5 6">UZHbot1</strain>
    </source>
</reference>
<evidence type="ECO:0000313" key="6">
    <source>
        <dbReference type="Proteomes" id="UP000003511"/>
    </source>
</evidence>
<dbReference type="PANTHER" id="PTHR30290:SF38">
    <property type="entry name" value="D,D-DIPEPTIDE-BINDING PERIPLASMIC PROTEIN DDPA-RELATED"/>
    <property type="match status" value="1"/>
</dbReference>
<dbReference type="HOGENOM" id="CLU_1515202_0_0_4"/>
<dbReference type="Pfam" id="PF00496">
    <property type="entry name" value="SBP_bac_5"/>
    <property type="match status" value="1"/>
</dbReference>
<dbReference type="SUPFAM" id="SSF53850">
    <property type="entry name" value="Periplasmic binding protein-like II"/>
    <property type="match status" value="1"/>
</dbReference>
<dbReference type="STRING" id="1055526.BKIR_c33_3839"/>
<keyword evidence="2" id="KW-0732">Signal</keyword>
<proteinExistence type="inferred from homology"/>
<sequence length="177" mass="20399">MSPDGLTYTFHLRHGVKFQTTSFFKPPREFNADDVIFTFNHMLDPNNPFRKAYNVQFPYFTDLGMNKLISKIEKVDPYTVKFTLKEVSAPFIQNMAMECVDPIRRVRGQAAEGRQGRGYQPVSGRHGSLHFPQLHEGRDHPLRRQPRLLEAERGADLEADLLDHAGCRRARAEAEEQ</sequence>
<name>U3UAU5_9BURK</name>
<reference evidence="5 6" key="2">
    <citation type="submission" date="2011-10" db="EMBL/GenBank/DDBJ databases">
        <title>Draft genome sequence of Candidatus Burkholderia kirkii.</title>
        <authorList>
            <person name="Carlier A.L."/>
            <person name="Eberl L."/>
        </authorList>
    </citation>
    <scope>NUCLEOTIDE SEQUENCE [LARGE SCALE GENOMIC DNA]</scope>
    <source>
        <strain evidence="5 6">UZHbot1</strain>
    </source>
</reference>
<dbReference type="EMBL" id="CAFE01000186">
    <property type="protein sequence ID" value="CCD38654.1"/>
    <property type="molecule type" value="Genomic_DNA"/>
</dbReference>
<protein>
    <submittedName>
        <fullName evidence="5">WGS project CAFE00000000 data, contig bkir_c33</fullName>
    </submittedName>
</protein>
<organism evidence="5 6">
    <name type="scientific">Candidatus Paraburkholderia kirkii UZHbot1</name>
    <dbReference type="NCBI Taxonomy" id="1055526"/>
    <lineage>
        <taxon>Bacteria</taxon>
        <taxon>Pseudomonadati</taxon>
        <taxon>Pseudomonadota</taxon>
        <taxon>Betaproteobacteria</taxon>
        <taxon>Burkholderiales</taxon>
        <taxon>Burkholderiaceae</taxon>
        <taxon>Paraburkholderia</taxon>
    </lineage>
</organism>
<feature type="domain" description="Solute-binding protein family 5" evidence="4">
    <location>
        <begin position="2"/>
        <end position="97"/>
    </location>
</feature>
<dbReference type="GO" id="GO:0030288">
    <property type="term" value="C:outer membrane-bounded periplasmic space"/>
    <property type="evidence" value="ECO:0007669"/>
    <property type="project" value="TreeGrafter"/>
</dbReference>
<evidence type="ECO:0000259" key="4">
    <source>
        <dbReference type="Pfam" id="PF00496"/>
    </source>
</evidence>
<comment type="caution">
    <text evidence="5">The sequence shown here is derived from an EMBL/GenBank/DDBJ whole genome shotgun (WGS) entry which is preliminary data.</text>
</comment>
<dbReference type="PANTHER" id="PTHR30290">
    <property type="entry name" value="PERIPLASMIC BINDING COMPONENT OF ABC TRANSPORTER"/>
    <property type="match status" value="1"/>
</dbReference>